<evidence type="ECO:0000256" key="6">
    <source>
        <dbReference type="ARBA" id="ARBA00023136"/>
    </source>
</evidence>
<dbReference type="InterPro" id="IPR051907">
    <property type="entry name" value="DoxX-like_oxidoreductase"/>
</dbReference>
<dbReference type="RefSeq" id="WP_031233598.1">
    <property type="nucleotide sequence ID" value="NZ_LT009730.1"/>
</dbReference>
<keyword evidence="6 7" id="KW-0472">Membrane</keyword>
<dbReference type="GeneID" id="92922108"/>
<evidence type="ECO:0000256" key="4">
    <source>
        <dbReference type="ARBA" id="ARBA00022692"/>
    </source>
</evidence>
<dbReference type="Proteomes" id="UP000191897">
    <property type="component" value="Unassembled WGS sequence"/>
</dbReference>
<sequence length="129" mass="13850">MATFDSLSRYRPQALGALRIMTALLFIAHGTQKLFGFPASQMDGSLPTMLLVAALLELIGGILVLIGLFTRPVAFILSGQMAVAYFMAHAPSNFFPALNGGDAAILFCFIFLYLFVAGPGAFSVDERRA</sequence>
<dbReference type="GO" id="GO:0005886">
    <property type="term" value="C:plasma membrane"/>
    <property type="evidence" value="ECO:0007669"/>
    <property type="project" value="UniProtKB-SubCell"/>
</dbReference>
<organism evidence="8 9">
    <name type="scientific">Agrobacterium tumefaciens str. Kerr 14</name>
    <dbReference type="NCBI Taxonomy" id="1183424"/>
    <lineage>
        <taxon>Bacteria</taxon>
        <taxon>Pseudomonadati</taxon>
        <taxon>Pseudomonadota</taxon>
        <taxon>Alphaproteobacteria</taxon>
        <taxon>Hyphomicrobiales</taxon>
        <taxon>Rhizobiaceae</taxon>
        <taxon>Rhizobium/Agrobacterium group</taxon>
        <taxon>Agrobacterium</taxon>
        <taxon>Agrobacterium tumefaciens complex</taxon>
    </lineage>
</organism>
<keyword evidence="5 7" id="KW-1133">Transmembrane helix</keyword>
<gene>
    <name evidence="8" type="ORF">AGR4C_Cc150019</name>
</gene>
<comment type="similarity">
    <text evidence="2">Belongs to the DoxX family.</text>
</comment>
<protein>
    <recommendedName>
        <fullName evidence="10">DoxX family protein</fullName>
    </recommendedName>
</protein>
<accession>A0A1S7NZP9</accession>
<evidence type="ECO:0000256" key="3">
    <source>
        <dbReference type="ARBA" id="ARBA00022475"/>
    </source>
</evidence>
<evidence type="ECO:0000256" key="2">
    <source>
        <dbReference type="ARBA" id="ARBA00006679"/>
    </source>
</evidence>
<evidence type="ECO:0000256" key="1">
    <source>
        <dbReference type="ARBA" id="ARBA00004651"/>
    </source>
</evidence>
<evidence type="ECO:0000256" key="7">
    <source>
        <dbReference type="SAM" id="Phobius"/>
    </source>
</evidence>
<comment type="subcellular location">
    <subcellularLocation>
        <location evidence="1">Cell membrane</location>
        <topology evidence="1">Multi-pass membrane protein</topology>
    </subcellularLocation>
</comment>
<dbReference type="AlphaFoldDB" id="A0A1S7NZP9"/>
<dbReference type="InterPro" id="IPR032808">
    <property type="entry name" value="DoxX"/>
</dbReference>
<dbReference type="Pfam" id="PF07681">
    <property type="entry name" value="DoxX"/>
    <property type="match status" value="1"/>
</dbReference>
<evidence type="ECO:0000256" key="5">
    <source>
        <dbReference type="ARBA" id="ARBA00022989"/>
    </source>
</evidence>
<reference evidence="8 9" key="1">
    <citation type="submission" date="2016-01" db="EMBL/GenBank/DDBJ databases">
        <authorList>
            <person name="Oliw E.H."/>
        </authorList>
    </citation>
    <scope>NUCLEOTIDE SEQUENCE [LARGE SCALE GENOMIC DNA]</scope>
    <source>
        <strain evidence="8 9">Kerr 14</strain>
    </source>
</reference>
<dbReference type="PANTHER" id="PTHR33452:SF4">
    <property type="entry name" value="BLL4328 PROTEIN"/>
    <property type="match status" value="1"/>
</dbReference>
<proteinExistence type="inferred from homology"/>
<feature type="transmembrane region" description="Helical" evidence="7">
    <location>
        <begin position="73"/>
        <end position="91"/>
    </location>
</feature>
<evidence type="ECO:0000313" key="9">
    <source>
        <dbReference type="Proteomes" id="UP000191897"/>
    </source>
</evidence>
<evidence type="ECO:0000313" key="8">
    <source>
        <dbReference type="EMBL" id="CUX13920.1"/>
    </source>
</evidence>
<dbReference type="PANTHER" id="PTHR33452">
    <property type="entry name" value="OXIDOREDUCTASE CATD-RELATED"/>
    <property type="match status" value="1"/>
</dbReference>
<keyword evidence="4 7" id="KW-0812">Transmembrane</keyword>
<keyword evidence="3" id="KW-1003">Cell membrane</keyword>
<evidence type="ECO:0008006" key="10">
    <source>
        <dbReference type="Google" id="ProtNLM"/>
    </source>
</evidence>
<name>A0A1S7NZP9_AGRTU</name>
<feature type="transmembrane region" description="Helical" evidence="7">
    <location>
        <begin position="103"/>
        <end position="124"/>
    </location>
</feature>
<feature type="transmembrane region" description="Helical" evidence="7">
    <location>
        <begin position="46"/>
        <end position="66"/>
    </location>
</feature>
<dbReference type="EMBL" id="FBWC01000007">
    <property type="protein sequence ID" value="CUX13920.1"/>
    <property type="molecule type" value="Genomic_DNA"/>
</dbReference>